<organism evidence="7 8">
    <name type="scientific">Methylobacterium radiotolerans</name>
    <dbReference type="NCBI Taxonomy" id="31998"/>
    <lineage>
        <taxon>Bacteria</taxon>
        <taxon>Pseudomonadati</taxon>
        <taxon>Pseudomonadota</taxon>
        <taxon>Alphaproteobacteria</taxon>
        <taxon>Hyphomicrobiales</taxon>
        <taxon>Methylobacteriaceae</taxon>
        <taxon>Methylobacterium</taxon>
    </lineage>
</organism>
<dbReference type="Gene3D" id="3.40.190.290">
    <property type="match status" value="1"/>
</dbReference>
<dbReference type="InterPro" id="IPR058163">
    <property type="entry name" value="LysR-type_TF_proteobact-type"/>
</dbReference>
<keyword evidence="8" id="KW-1185">Reference proteome</keyword>
<dbReference type="SUPFAM" id="SSF53850">
    <property type="entry name" value="Periplasmic binding protein-like II"/>
    <property type="match status" value="1"/>
</dbReference>
<evidence type="ECO:0000313" key="8">
    <source>
        <dbReference type="Proteomes" id="UP001349262"/>
    </source>
</evidence>
<proteinExistence type="inferred from homology"/>
<accession>A0ABU7T857</accession>
<feature type="region of interest" description="Disordered" evidence="5">
    <location>
        <begin position="305"/>
        <end position="325"/>
    </location>
</feature>
<dbReference type="EMBL" id="MLBY01000003">
    <property type="protein sequence ID" value="MEE7456467.1"/>
    <property type="molecule type" value="Genomic_DNA"/>
</dbReference>
<comment type="caution">
    <text evidence="7">The sequence shown here is derived from an EMBL/GenBank/DDBJ whole genome shotgun (WGS) entry which is preliminary data.</text>
</comment>
<reference evidence="7 8" key="1">
    <citation type="journal article" date="2012" name="Genet. Mol. Biol.">
        <title>Analysis of 16S rRNA and mxaF genes revealing insights into Methylobacterium niche-specific plant association.</title>
        <authorList>
            <person name="Dourado M.N."/>
            <person name="Andreote F.D."/>
            <person name="Dini-Andreote F."/>
            <person name="Conti R."/>
            <person name="Araujo J.M."/>
            <person name="Araujo W.L."/>
        </authorList>
    </citation>
    <scope>NUCLEOTIDE SEQUENCE [LARGE SCALE GENOMIC DNA]</scope>
    <source>
        <strain evidence="7 8">SR1.6/4</strain>
    </source>
</reference>
<dbReference type="PROSITE" id="PS50931">
    <property type="entry name" value="HTH_LYSR"/>
    <property type="match status" value="1"/>
</dbReference>
<dbReference type="InterPro" id="IPR000847">
    <property type="entry name" value="LysR_HTH_N"/>
</dbReference>
<dbReference type="Pfam" id="PF03466">
    <property type="entry name" value="LysR_substrate"/>
    <property type="match status" value="1"/>
</dbReference>
<name>A0ABU7T857_9HYPH</name>
<dbReference type="CDD" id="cd08422">
    <property type="entry name" value="PBP2_CrgA_like"/>
    <property type="match status" value="1"/>
</dbReference>
<dbReference type="InterPro" id="IPR005119">
    <property type="entry name" value="LysR_subst-bd"/>
</dbReference>
<evidence type="ECO:0000259" key="6">
    <source>
        <dbReference type="PROSITE" id="PS50931"/>
    </source>
</evidence>
<dbReference type="InterPro" id="IPR036388">
    <property type="entry name" value="WH-like_DNA-bd_sf"/>
</dbReference>
<evidence type="ECO:0000313" key="7">
    <source>
        <dbReference type="EMBL" id="MEE7456467.1"/>
    </source>
</evidence>
<protein>
    <submittedName>
        <fullName evidence="7">LysR family transcriptional regulator</fullName>
    </submittedName>
</protein>
<dbReference type="InterPro" id="IPR036390">
    <property type="entry name" value="WH_DNA-bd_sf"/>
</dbReference>
<evidence type="ECO:0000256" key="5">
    <source>
        <dbReference type="SAM" id="MobiDB-lite"/>
    </source>
</evidence>
<feature type="domain" description="HTH lysR-type" evidence="6">
    <location>
        <begin position="5"/>
        <end position="62"/>
    </location>
</feature>
<evidence type="ECO:0000256" key="4">
    <source>
        <dbReference type="ARBA" id="ARBA00023163"/>
    </source>
</evidence>
<evidence type="ECO:0000256" key="3">
    <source>
        <dbReference type="ARBA" id="ARBA00023125"/>
    </source>
</evidence>
<comment type="similarity">
    <text evidence="1">Belongs to the LysR transcriptional regulatory family.</text>
</comment>
<keyword evidence="3" id="KW-0238">DNA-binding</keyword>
<dbReference type="Gene3D" id="1.10.10.10">
    <property type="entry name" value="Winged helix-like DNA-binding domain superfamily/Winged helix DNA-binding domain"/>
    <property type="match status" value="1"/>
</dbReference>
<keyword evidence="2" id="KW-0805">Transcription regulation</keyword>
<keyword evidence="4" id="KW-0804">Transcription</keyword>
<dbReference type="PANTHER" id="PTHR30537:SF5">
    <property type="entry name" value="HTH-TYPE TRANSCRIPTIONAL ACTIVATOR TTDR-RELATED"/>
    <property type="match status" value="1"/>
</dbReference>
<gene>
    <name evidence="7" type="ORF">MRSR164_06605</name>
</gene>
<dbReference type="Pfam" id="PF00126">
    <property type="entry name" value="HTH_1"/>
    <property type="match status" value="1"/>
</dbReference>
<dbReference type="Proteomes" id="UP001349262">
    <property type="component" value="Unassembled WGS sequence"/>
</dbReference>
<dbReference type="PANTHER" id="PTHR30537">
    <property type="entry name" value="HTH-TYPE TRANSCRIPTIONAL REGULATOR"/>
    <property type="match status" value="1"/>
</dbReference>
<dbReference type="SUPFAM" id="SSF46785">
    <property type="entry name" value="Winged helix' DNA-binding domain"/>
    <property type="match status" value="1"/>
</dbReference>
<sequence length="325" mass="35504">MPNSQLLRDMALFVEVARRRSFSQAAATLGMPISSLSRRIATFEQTVGMRLLDRTTRKLSLTSYGEIYFAQATRLVEDAHRAFDDLVAEAKGASGLLKIAAPPDFWLLQHLSSVITEFSADHEHVQVHVELKPSQNDPLGDQFDLAVTAEEPRATSLIMRKVAQVEDGLFAAPAYLETYGWPEAPGDLSDHRVIVPALGTGPTWSLTRRGQTVPVTVNGPMSCNSPSLARSFALAGHGIVATHRLSVAREVAQGRLMPLLREWEMPPTPIYIVTSSRLLPAKSRSFIDFAMKRLPAILAAEDAERKASARKPGLVDRGVGLSKSA</sequence>
<evidence type="ECO:0000256" key="2">
    <source>
        <dbReference type="ARBA" id="ARBA00023015"/>
    </source>
</evidence>
<evidence type="ECO:0000256" key="1">
    <source>
        <dbReference type="ARBA" id="ARBA00009437"/>
    </source>
</evidence>